<proteinExistence type="predicted"/>
<dbReference type="AlphaFoldDB" id="A0A926D644"/>
<organism evidence="1 2">
    <name type="scientific">Gehongia tenuis</name>
    <dbReference type="NCBI Taxonomy" id="2763655"/>
    <lineage>
        <taxon>Bacteria</taxon>
        <taxon>Bacillati</taxon>
        <taxon>Bacillota</taxon>
        <taxon>Clostridia</taxon>
        <taxon>Christensenellales</taxon>
        <taxon>Christensenellaceae</taxon>
        <taxon>Gehongia</taxon>
    </lineage>
</organism>
<evidence type="ECO:0000313" key="1">
    <source>
        <dbReference type="EMBL" id="MBC8532089.1"/>
    </source>
</evidence>
<evidence type="ECO:0000313" key="2">
    <source>
        <dbReference type="Proteomes" id="UP000623172"/>
    </source>
</evidence>
<reference evidence="1" key="1">
    <citation type="submission" date="2020-08" db="EMBL/GenBank/DDBJ databases">
        <title>Genome public.</title>
        <authorList>
            <person name="Liu C."/>
            <person name="Sun Q."/>
        </authorList>
    </citation>
    <scope>NUCLEOTIDE SEQUENCE</scope>
    <source>
        <strain evidence="1">NSJ-53</strain>
    </source>
</reference>
<dbReference type="Proteomes" id="UP000623172">
    <property type="component" value="Unassembled WGS sequence"/>
</dbReference>
<sequence>MTVAYQSGLETMAAELRAMGFDMVPMGEAAEACIFRGTGGLTAQGAAPGGVLMVEVSGRTAASVAHILQSRLYSPLFGPPSLE</sequence>
<name>A0A926D644_9FIRM</name>
<keyword evidence="2" id="KW-1185">Reference proteome</keyword>
<dbReference type="EMBL" id="JACRSR010000004">
    <property type="protein sequence ID" value="MBC8532089.1"/>
    <property type="molecule type" value="Genomic_DNA"/>
</dbReference>
<gene>
    <name evidence="1" type="ORF">H8696_09540</name>
</gene>
<dbReference type="RefSeq" id="WP_249317161.1">
    <property type="nucleotide sequence ID" value="NZ_JACRSR010000004.1"/>
</dbReference>
<protein>
    <submittedName>
        <fullName evidence="1">YkuS family protein</fullName>
    </submittedName>
</protein>
<comment type="caution">
    <text evidence="1">The sequence shown here is derived from an EMBL/GenBank/DDBJ whole genome shotgun (WGS) entry which is preliminary data.</text>
</comment>
<accession>A0A926D644</accession>